<dbReference type="Proteomes" id="UP000254400">
    <property type="component" value="Unassembled WGS sequence"/>
</dbReference>
<dbReference type="EMBL" id="UGSC01000001">
    <property type="protein sequence ID" value="SUA71146.1"/>
    <property type="molecule type" value="Genomic_DNA"/>
</dbReference>
<reference evidence="1 2" key="1">
    <citation type="submission" date="2018-06" db="EMBL/GenBank/DDBJ databases">
        <authorList>
            <consortium name="Pathogen Informatics"/>
            <person name="Doyle S."/>
        </authorList>
    </citation>
    <scope>NUCLEOTIDE SEQUENCE [LARGE SCALE GENOMIC DNA]</scope>
    <source>
        <strain evidence="1 2">NCTC10343</strain>
    </source>
</reference>
<sequence length="144" mass="16968">MNCAFRHGNVITGRDFFKFIKSFGVDTYMNLNGLNEQSYTELEDYWVRVFLNLVQDQDKENWVIPYYNTSFSNGQKVMDMNPIFSAKSKISHKSIRIIHETVNEGDDVHYWLDTNGKNELVIICSPSQQHVHKVKGIIKRWIYE</sequence>
<name>A0A378Y1K6_PAEPO</name>
<evidence type="ECO:0000313" key="1">
    <source>
        <dbReference type="EMBL" id="SUA71146.1"/>
    </source>
</evidence>
<organism evidence="1 2">
    <name type="scientific">Paenibacillus polymyxa</name>
    <name type="common">Bacillus polymyxa</name>
    <dbReference type="NCBI Taxonomy" id="1406"/>
    <lineage>
        <taxon>Bacteria</taxon>
        <taxon>Bacillati</taxon>
        <taxon>Bacillota</taxon>
        <taxon>Bacilli</taxon>
        <taxon>Bacillales</taxon>
        <taxon>Paenibacillaceae</taxon>
        <taxon>Paenibacillus</taxon>
    </lineage>
</organism>
<accession>A0A378Y1K6</accession>
<protein>
    <submittedName>
        <fullName evidence="1">Uncharacterized protein</fullName>
    </submittedName>
</protein>
<gene>
    <name evidence="1" type="ORF">NCTC10343_04033</name>
</gene>
<proteinExistence type="predicted"/>
<dbReference type="AlphaFoldDB" id="A0A378Y1K6"/>
<evidence type="ECO:0000313" key="2">
    <source>
        <dbReference type="Proteomes" id="UP000254400"/>
    </source>
</evidence>